<feature type="domain" description="RNase H type-1" evidence="1">
    <location>
        <begin position="26"/>
        <end position="92"/>
    </location>
</feature>
<evidence type="ECO:0000313" key="2">
    <source>
        <dbReference type="EMBL" id="KAK5794843.1"/>
    </source>
</evidence>
<dbReference type="InterPro" id="IPR002156">
    <property type="entry name" value="RNaseH_domain"/>
</dbReference>
<dbReference type="Pfam" id="PF13456">
    <property type="entry name" value="RVT_3"/>
    <property type="match status" value="1"/>
</dbReference>
<keyword evidence="3" id="KW-1185">Reference proteome</keyword>
<name>A0ABR0NIJ1_GOSAR</name>
<accession>A0ABR0NIJ1</accession>
<comment type="caution">
    <text evidence="2">The sequence shown here is derived from an EMBL/GenBank/DDBJ whole genome shotgun (WGS) entry which is preliminary data.</text>
</comment>
<gene>
    <name evidence="2" type="ORF">PVK06_036093</name>
</gene>
<evidence type="ECO:0000313" key="3">
    <source>
        <dbReference type="Proteomes" id="UP001358586"/>
    </source>
</evidence>
<dbReference type="EMBL" id="JARKNE010000010">
    <property type="protein sequence ID" value="KAK5794843.1"/>
    <property type="molecule type" value="Genomic_DNA"/>
</dbReference>
<proteinExistence type="predicted"/>
<evidence type="ECO:0000259" key="1">
    <source>
        <dbReference type="Pfam" id="PF13456"/>
    </source>
</evidence>
<organism evidence="2 3">
    <name type="scientific">Gossypium arboreum</name>
    <name type="common">Tree cotton</name>
    <name type="synonym">Gossypium nanking</name>
    <dbReference type="NCBI Taxonomy" id="29729"/>
    <lineage>
        <taxon>Eukaryota</taxon>
        <taxon>Viridiplantae</taxon>
        <taxon>Streptophyta</taxon>
        <taxon>Embryophyta</taxon>
        <taxon>Tracheophyta</taxon>
        <taxon>Spermatophyta</taxon>
        <taxon>Magnoliopsida</taxon>
        <taxon>eudicotyledons</taxon>
        <taxon>Gunneridae</taxon>
        <taxon>Pentapetalae</taxon>
        <taxon>rosids</taxon>
        <taxon>malvids</taxon>
        <taxon>Malvales</taxon>
        <taxon>Malvaceae</taxon>
        <taxon>Malvoideae</taxon>
        <taxon>Gossypium</taxon>
    </lineage>
</organism>
<protein>
    <recommendedName>
        <fullName evidence="1">RNase H type-1 domain-containing protein</fullName>
    </recommendedName>
</protein>
<dbReference type="Proteomes" id="UP001358586">
    <property type="component" value="Chromosome 10"/>
</dbReference>
<sequence>MGNTWTHLFTNEEVAIGDGNASAGVVLSKGFRQVTIQSDNLEVVRVLQESLMTDPSITVLRRIRRIFRTERQWYIKHVSRDLNHAVDCLDKMSLVGKTGLQWCP</sequence>
<reference evidence="2 3" key="1">
    <citation type="submission" date="2023-03" db="EMBL/GenBank/DDBJ databases">
        <title>WGS of Gossypium arboreum.</title>
        <authorList>
            <person name="Yu D."/>
        </authorList>
    </citation>
    <scope>NUCLEOTIDE SEQUENCE [LARGE SCALE GENOMIC DNA]</scope>
    <source>
        <tissue evidence="2">Leaf</tissue>
    </source>
</reference>